<sequence>MLYQTTRWGALGGQKVNKITAVITTITMVLSLFPASIVAVAPVTLFSDSFGSSPSNTVSGWSETEGGSSQAKISTSTARVGSPTTGQARLQQGASITKTVSALDYGNIKLEYYWRGDDDAESNDTLKVLWRKVGDAAFTEVNNHVLRCDQTGYPTCAWSSLVSASLTGADNTSIEIRLLGNANATNEEARVDDVRVTGEATTTTLTVTKIVINDNGGTETITDFPLFVDGNPVVSGAVNDVSPGTYSVSETGDADYNTTFSGDCDSNGEVTLSQGDNKTCIITNDDIPPTLTVVKIVINDNGGDKVAADFTLKIDDDIVTSGEANVVLIGEHTVSEINLSGYAASAWGGDCAADGTVSLALGENKICTITNDDIPARLTVTKIVVNDNGGTLEAGDFPLFVNGVGVTSGVEIPVSAGTHTVSENNEAGYIATFGGDCDVNGNITLALGEVKSCTITNDDISPLLTVNKTVTNDNGGTLGADDFQLFIDGSQVTNGAANPVGPGFHTVSETPVSGYVGTIGGQCDANGQVSLSLGESKLCTIANDDIPPTLTVIKTVINDNGGTLEVNDFSLFISDVGGVASGEIKTVNAGTYTVSENNQAGYSATIGGDCDANGNVSLAIGQSKVCTLTNDDIPARLTVTKIVINDNGGTLEVSDFPLFVNGVGVVSGQENLMSTGDYIVSENNQAGYSVTFGGDCDANGNVILALDETKSCTITNDDEPGELYGLKFEDMNGNGVQDEGESGLGDWAVYLDTNDNGELDEGEISTTTDEDGQYSFTDLTWGTYNVREVLEDGWAQIKPAEGKYAVDIGPNNLIGIELDFGNFRLVTIQGLKWDDTNGDGSRDEGEPGIGGWTMALGKVVTQESGDDEDEDSETIPIEIVALSLTGQDGGFAFSGVGPGHYKIFEEKRDGWRPTNPAPTIDLFFDVFTELSLSTPELRTDSFFDVFVELSGHDITTVGDKPIWFGNTMQTSVLGFKWSDLNANGVYDGDEPRINDWTMALGRVLEQSPEGVSRCSGESEPPLGEPIPIEIVALSLTGNGGQFSLPVNEPGHYKIFEEKRSDWRNTNPGPLVGDSFFDVFCDIDLGGKELNTNSFFDVFTELNQPEISEDSQSHSIRFGNAPIVEVLGGTFVPTSGESDDTDSAIALGDTIINIPVPGGVSSVVIPDGTVITASDDSSFDISSLTGSSVDPSLLAGLGEGVVVDGALQWGIMNLGLQFNPAITLNIFVGNSFNGQTLNVLRSVSGAGDWTSDGIVPPATCLVSGGLCTFQTTKASVFAATSSSSGFVPVVAQGGGGFFGASSPSSSNVSVAIAEGGKTSSSNITLNLTYGLDIVQMAVSNFSDLSDASFEPVAPIRAWVLLAGEGVRTVYVKFRNSSGGTIVKSADIIVEALSASSSPEETSGGEAAQEGQVLGTTSEGGAAPGETSVVTEKEGRVAGEESAGEVLETSGEAVAENEASVSETPSAASDKDAVAPESVTTNSRQLVFGLVVLLALMAIGAFAWKLRKTNV</sequence>
<evidence type="ECO:0000256" key="2">
    <source>
        <dbReference type="ARBA" id="ARBA00022525"/>
    </source>
</evidence>
<evidence type="ECO:0000313" key="9">
    <source>
        <dbReference type="Proteomes" id="UP000176846"/>
    </source>
</evidence>
<dbReference type="InterPro" id="IPR045826">
    <property type="entry name" value="SpaA_PFL_dom_2"/>
</dbReference>
<keyword evidence="5" id="KW-1133">Transmembrane helix</keyword>
<feature type="domain" description="SpaA-like prealbumin fold" evidence="7">
    <location>
        <begin position="632"/>
        <end position="714"/>
    </location>
</feature>
<comment type="caution">
    <text evidence="8">The sequence shown here is derived from an EMBL/GenBank/DDBJ whole genome shotgun (WGS) entry which is preliminary data.</text>
</comment>
<evidence type="ECO:0000256" key="3">
    <source>
        <dbReference type="ARBA" id="ARBA00022729"/>
    </source>
</evidence>
<feature type="transmembrane region" description="Helical" evidence="5">
    <location>
        <begin position="21"/>
        <end position="46"/>
    </location>
</feature>
<dbReference type="PANTHER" id="PTHR23303">
    <property type="entry name" value="CARBOXYPEPTIDASE REGULATORY REGION-CONTAINING"/>
    <property type="match status" value="1"/>
</dbReference>
<feature type="domain" description="SD-repeat containing protein B" evidence="6">
    <location>
        <begin position="728"/>
        <end position="802"/>
    </location>
</feature>
<dbReference type="GO" id="GO:0005576">
    <property type="term" value="C:extracellular region"/>
    <property type="evidence" value="ECO:0007669"/>
    <property type="project" value="UniProtKB-SubCell"/>
</dbReference>
<keyword evidence="5" id="KW-0812">Transmembrane</keyword>
<dbReference type="Gene3D" id="2.40.160.150">
    <property type="match status" value="6"/>
</dbReference>
<reference evidence="8 9" key="1">
    <citation type="journal article" date="2016" name="Nat. Commun.">
        <title>Thousands of microbial genomes shed light on interconnected biogeochemical processes in an aquifer system.</title>
        <authorList>
            <person name="Anantharaman K."/>
            <person name="Brown C.T."/>
            <person name="Hug L.A."/>
            <person name="Sharon I."/>
            <person name="Castelle C.J."/>
            <person name="Probst A.J."/>
            <person name="Thomas B.C."/>
            <person name="Singh A."/>
            <person name="Wilkins M.J."/>
            <person name="Karaoz U."/>
            <person name="Brodie E.L."/>
            <person name="Williams K.H."/>
            <person name="Hubbard S.S."/>
            <person name="Banfield J.F."/>
        </authorList>
    </citation>
    <scope>NUCLEOTIDE SEQUENCE [LARGE SCALE GENOMIC DNA]</scope>
</reference>
<feature type="compositionally biased region" description="Low complexity" evidence="4">
    <location>
        <begin position="1450"/>
        <end position="1461"/>
    </location>
</feature>
<accession>A0A1F7UT87</accession>
<feature type="transmembrane region" description="Helical" evidence="5">
    <location>
        <begin position="1484"/>
        <end position="1502"/>
    </location>
</feature>
<feature type="region of interest" description="Disordered" evidence="4">
    <location>
        <begin position="57"/>
        <end position="84"/>
    </location>
</feature>
<evidence type="ECO:0000259" key="7">
    <source>
        <dbReference type="Pfam" id="PF19403"/>
    </source>
</evidence>
<feature type="domain" description="SpaA-like prealbumin fold" evidence="7">
    <location>
        <begin position="545"/>
        <end position="628"/>
    </location>
</feature>
<protein>
    <submittedName>
        <fullName evidence="8">Uncharacterized protein</fullName>
    </submittedName>
</protein>
<dbReference type="InterPro" id="IPR051417">
    <property type="entry name" value="SDr/BOS_complex"/>
</dbReference>
<name>A0A1F7UT87_9BACT</name>
<dbReference type="Gene3D" id="2.60.40.10">
    <property type="entry name" value="Immunoglobulins"/>
    <property type="match status" value="3"/>
</dbReference>
<feature type="domain" description="SpaA-like prealbumin fold" evidence="7">
    <location>
        <begin position="462"/>
        <end position="541"/>
    </location>
</feature>
<dbReference type="Pfam" id="PF19403">
    <property type="entry name" value="SpaA_2"/>
    <property type="match status" value="6"/>
</dbReference>
<feature type="region of interest" description="Disordered" evidence="4">
    <location>
        <begin position="1413"/>
        <end position="1476"/>
    </location>
</feature>
<dbReference type="SUPFAM" id="SSF117074">
    <property type="entry name" value="Hypothetical protein PA1324"/>
    <property type="match status" value="2"/>
</dbReference>
<keyword evidence="2" id="KW-0964">Secreted</keyword>
<keyword evidence="5" id="KW-0472">Membrane</keyword>
<dbReference type="PANTHER" id="PTHR23303:SF15">
    <property type="entry name" value="COLOSSIN-A"/>
    <property type="match status" value="1"/>
</dbReference>
<organism evidence="8 9">
    <name type="scientific">Candidatus Uhrbacteria bacterium RIFCSPLOWO2_01_FULL_47_25</name>
    <dbReference type="NCBI Taxonomy" id="1802402"/>
    <lineage>
        <taxon>Bacteria</taxon>
        <taxon>Candidatus Uhriibacteriota</taxon>
    </lineage>
</organism>
<proteinExistence type="predicted"/>
<evidence type="ECO:0000313" key="8">
    <source>
        <dbReference type="EMBL" id="OGL81469.1"/>
    </source>
</evidence>
<keyword evidence="3" id="KW-0732">Signal</keyword>
<feature type="domain" description="SpaA-like prealbumin fold" evidence="7">
    <location>
        <begin position="203"/>
        <end position="282"/>
    </location>
</feature>
<evidence type="ECO:0000256" key="4">
    <source>
        <dbReference type="SAM" id="MobiDB-lite"/>
    </source>
</evidence>
<evidence type="ECO:0000256" key="5">
    <source>
        <dbReference type="SAM" id="Phobius"/>
    </source>
</evidence>
<gene>
    <name evidence="8" type="ORF">A2936_00095</name>
</gene>
<feature type="domain" description="SpaA-like prealbumin fold" evidence="7">
    <location>
        <begin position="373"/>
        <end position="455"/>
    </location>
</feature>
<dbReference type="InterPro" id="IPR033764">
    <property type="entry name" value="Sdr_B"/>
</dbReference>
<comment type="subcellular location">
    <subcellularLocation>
        <location evidence="1">Secreted</location>
    </subcellularLocation>
</comment>
<evidence type="ECO:0000259" key="6">
    <source>
        <dbReference type="Pfam" id="PF17210"/>
    </source>
</evidence>
<dbReference type="PROSITE" id="PS00018">
    <property type="entry name" value="EF_HAND_1"/>
    <property type="match status" value="1"/>
</dbReference>
<dbReference type="InterPro" id="IPR013783">
    <property type="entry name" value="Ig-like_fold"/>
</dbReference>
<dbReference type="Proteomes" id="UP000176846">
    <property type="component" value="Unassembled WGS sequence"/>
</dbReference>
<evidence type="ECO:0000256" key="1">
    <source>
        <dbReference type="ARBA" id="ARBA00004613"/>
    </source>
</evidence>
<feature type="domain" description="SpaA-like prealbumin fold" evidence="7">
    <location>
        <begin position="286"/>
        <end position="369"/>
    </location>
</feature>
<dbReference type="Pfam" id="PF17210">
    <property type="entry name" value="SdrD_B"/>
    <property type="match status" value="1"/>
</dbReference>
<dbReference type="EMBL" id="MGEK01000028">
    <property type="protein sequence ID" value="OGL81469.1"/>
    <property type="molecule type" value="Genomic_DNA"/>
</dbReference>
<dbReference type="InterPro" id="IPR018247">
    <property type="entry name" value="EF_Hand_1_Ca_BS"/>
</dbReference>